<dbReference type="GO" id="GO:0006355">
    <property type="term" value="P:regulation of DNA-templated transcription"/>
    <property type="evidence" value="ECO:0007669"/>
    <property type="project" value="InterPro"/>
</dbReference>
<accession>A0A8D0DRS1</accession>
<evidence type="ECO:0000313" key="3">
    <source>
        <dbReference type="Proteomes" id="UP000694421"/>
    </source>
</evidence>
<dbReference type="InterPro" id="IPR036051">
    <property type="entry name" value="KRAB_dom_sf"/>
</dbReference>
<proteinExistence type="predicted"/>
<evidence type="ECO:0000313" key="2">
    <source>
        <dbReference type="Ensembl" id="ENSSMRP00000020751.1"/>
    </source>
</evidence>
<dbReference type="PROSITE" id="PS50805">
    <property type="entry name" value="KRAB"/>
    <property type="match status" value="1"/>
</dbReference>
<dbReference type="SMART" id="SM00349">
    <property type="entry name" value="KRAB"/>
    <property type="match status" value="1"/>
</dbReference>
<dbReference type="InterPro" id="IPR050169">
    <property type="entry name" value="Krueppel_C2H2_ZnF"/>
</dbReference>
<dbReference type="CDD" id="cd07765">
    <property type="entry name" value="KRAB_A-box"/>
    <property type="match status" value="1"/>
</dbReference>
<dbReference type="AlphaFoldDB" id="A0A8D0DRS1"/>
<feature type="domain" description="KRAB" evidence="1">
    <location>
        <begin position="4"/>
        <end position="75"/>
    </location>
</feature>
<dbReference type="Gene3D" id="6.10.140.140">
    <property type="match status" value="1"/>
</dbReference>
<dbReference type="Proteomes" id="UP000694421">
    <property type="component" value="Unplaced"/>
</dbReference>
<protein>
    <recommendedName>
        <fullName evidence="1">KRAB domain-containing protein</fullName>
    </recommendedName>
</protein>
<dbReference type="PANTHER" id="PTHR23232:SF156">
    <property type="entry name" value="KRAB DOMAIN-CONTAINING PROTEIN"/>
    <property type="match status" value="1"/>
</dbReference>
<dbReference type="PANTHER" id="PTHR23232">
    <property type="entry name" value="KRAB DOMAIN C2H2 ZINC FINGER"/>
    <property type="match status" value="1"/>
</dbReference>
<keyword evidence="3" id="KW-1185">Reference proteome</keyword>
<dbReference type="InterPro" id="IPR001909">
    <property type="entry name" value="KRAB"/>
</dbReference>
<sequence length="76" mass="8848">MEVLSFEDVAVYFTEWEGSLLDPSQKALYRDVMLDNYENIASLEFLIPKPDLVAQLEQGKEPWVSVNWPRTNERVS</sequence>
<dbReference type="OMA" id="WPRTNER"/>
<dbReference type="GeneTree" id="ENSGT00940000162000"/>
<dbReference type="SUPFAM" id="SSF109640">
    <property type="entry name" value="KRAB domain (Kruppel-associated box)"/>
    <property type="match status" value="1"/>
</dbReference>
<organism evidence="2 3">
    <name type="scientific">Salvator merianae</name>
    <name type="common">Argentine black and white tegu</name>
    <name type="synonym">Tupinambis merianae</name>
    <dbReference type="NCBI Taxonomy" id="96440"/>
    <lineage>
        <taxon>Eukaryota</taxon>
        <taxon>Metazoa</taxon>
        <taxon>Chordata</taxon>
        <taxon>Craniata</taxon>
        <taxon>Vertebrata</taxon>
        <taxon>Euteleostomi</taxon>
        <taxon>Lepidosauria</taxon>
        <taxon>Squamata</taxon>
        <taxon>Bifurcata</taxon>
        <taxon>Unidentata</taxon>
        <taxon>Episquamata</taxon>
        <taxon>Laterata</taxon>
        <taxon>Teiioidea</taxon>
        <taxon>Teiidae</taxon>
        <taxon>Salvator</taxon>
    </lineage>
</organism>
<dbReference type="Ensembl" id="ENSSMRT00000024312.1">
    <property type="protein sequence ID" value="ENSSMRP00000020751.1"/>
    <property type="gene ID" value="ENSSMRG00000016138.1"/>
</dbReference>
<dbReference type="Pfam" id="PF01352">
    <property type="entry name" value="KRAB"/>
    <property type="match status" value="1"/>
</dbReference>
<reference evidence="2" key="2">
    <citation type="submission" date="2025-09" db="UniProtKB">
        <authorList>
            <consortium name="Ensembl"/>
        </authorList>
    </citation>
    <scope>IDENTIFICATION</scope>
</reference>
<reference evidence="2" key="1">
    <citation type="submission" date="2025-08" db="UniProtKB">
        <authorList>
            <consortium name="Ensembl"/>
        </authorList>
    </citation>
    <scope>IDENTIFICATION</scope>
</reference>
<evidence type="ECO:0000259" key="1">
    <source>
        <dbReference type="PROSITE" id="PS50805"/>
    </source>
</evidence>
<name>A0A8D0DRS1_SALMN</name>